<keyword evidence="3" id="KW-1185">Reference proteome</keyword>
<dbReference type="SUPFAM" id="SSF52980">
    <property type="entry name" value="Restriction endonuclease-like"/>
    <property type="match status" value="1"/>
</dbReference>
<comment type="caution">
    <text evidence="2">The sequence shown here is derived from an EMBL/GenBank/DDBJ whole genome shotgun (WGS) entry which is preliminary data.</text>
</comment>
<accession>A0A512B9X1</accession>
<dbReference type="InterPro" id="IPR008538">
    <property type="entry name" value="Uma2"/>
</dbReference>
<dbReference type="Pfam" id="PF05685">
    <property type="entry name" value="Uma2"/>
    <property type="match status" value="1"/>
</dbReference>
<gene>
    <name evidence="2" type="ORF">SAE01_11130</name>
</gene>
<dbReference type="Proteomes" id="UP000321513">
    <property type="component" value="Unassembled WGS sequence"/>
</dbReference>
<organism evidence="2 3">
    <name type="scientific">Segetibacter aerophilus</name>
    <dbReference type="NCBI Taxonomy" id="670293"/>
    <lineage>
        <taxon>Bacteria</taxon>
        <taxon>Pseudomonadati</taxon>
        <taxon>Bacteroidota</taxon>
        <taxon>Chitinophagia</taxon>
        <taxon>Chitinophagales</taxon>
        <taxon>Chitinophagaceae</taxon>
        <taxon>Segetibacter</taxon>
    </lineage>
</organism>
<protein>
    <recommendedName>
        <fullName evidence="1">Putative restriction endonuclease domain-containing protein</fullName>
    </recommendedName>
</protein>
<dbReference type="OrthoDB" id="668969at2"/>
<dbReference type="InterPro" id="IPR011335">
    <property type="entry name" value="Restrct_endonuc-II-like"/>
</dbReference>
<dbReference type="InterPro" id="IPR012296">
    <property type="entry name" value="Nuclease_put_TT1808"/>
</dbReference>
<dbReference type="AlphaFoldDB" id="A0A512B9X1"/>
<dbReference type="EMBL" id="BJYT01000002">
    <property type="protein sequence ID" value="GEO08617.1"/>
    <property type="molecule type" value="Genomic_DNA"/>
</dbReference>
<evidence type="ECO:0000259" key="1">
    <source>
        <dbReference type="Pfam" id="PF05685"/>
    </source>
</evidence>
<reference evidence="2 3" key="1">
    <citation type="submission" date="2019-07" db="EMBL/GenBank/DDBJ databases">
        <title>Whole genome shotgun sequence of Segetibacter aerophilus NBRC 106135.</title>
        <authorList>
            <person name="Hosoyama A."/>
            <person name="Uohara A."/>
            <person name="Ohji S."/>
            <person name="Ichikawa N."/>
        </authorList>
    </citation>
    <scope>NUCLEOTIDE SEQUENCE [LARGE SCALE GENOMIC DNA]</scope>
    <source>
        <strain evidence="2 3">NBRC 106135</strain>
    </source>
</reference>
<evidence type="ECO:0000313" key="3">
    <source>
        <dbReference type="Proteomes" id="UP000321513"/>
    </source>
</evidence>
<evidence type="ECO:0000313" key="2">
    <source>
        <dbReference type="EMBL" id="GEO08617.1"/>
    </source>
</evidence>
<proteinExistence type="predicted"/>
<name>A0A512B9X1_9BACT</name>
<dbReference type="RefSeq" id="WP_147202670.1">
    <property type="nucleotide sequence ID" value="NZ_BJYT01000002.1"/>
</dbReference>
<dbReference type="PANTHER" id="PTHR36558">
    <property type="entry name" value="GLR1098 PROTEIN"/>
    <property type="match status" value="1"/>
</dbReference>
<sequence length="188" mass="21470">MSQPAVKHITDQEYLAFERTSQERHEFYRGEIFLMSGASFKHNIIEDNLRVIIGGFLKGKKCRSFGSNLRIHIPKNTLYTYPDILIVCDKPVFVDNEFDTLLNPAVIIEILSPSTGNYDRGAKFDLYREIESLKEYILIDSTSTHCIHYLKNADLTWTLSEAKNLADTFEVTAIALQLQLSDVYAGVE</sequence>
<feature type="domain" description="Putative restriction endonuclease" evidence="1">
    <location>
        <begin position="12"/>
        <end position="180"/>
    </location>
</feature>
<dbReference type="CDD" id="cd06260">
    <property type="entry name" value="DUF820-like"/>
    <property type="match status" value="1"/>
</dbReference>
<dbReference type="Gene3D" id="3.90.1570.10">
    <property type="entry name" value="tt1808, chain A"/>
    <property type="match status" value="1"/>
</dbReference>
<dbReference type="PANTHER" id="PTHR36558:SF1">
    <property type="entry name" value="RESTRICTION ENDONUCLEASE DOMAIN-CONTAINING PROTEIN-RELATED"/>
    <property type="match status" value="1"/>
</dbReference>